<comment type="caution">
    <text evidence="2">The sequence shown here is derived from an EMBL/GenBank/DDBJ whole genome shotgun (WGS) entry which is preliminary data.</text>
</comment>
<proteinExistence type="predicted"/>
<evidence type="ECO:0000313" key="2">
    <source>
        <dbReference type="EMBL" id="KAF5340172.1"/>
    </source>
</evidence>
<sequence>MSIVLAPRPPSLSSNARSTLFLVRSQFSSFLLIKPPLRPEKIQSLVLHELSPVDRHHFSLVNKKARELVLGYNERCFRIRKLLLRFFDTLSNVARFRILQYELGLLVSGSTALQFFDDIVYPNSDLDTYVELTKFRPYADFLFEIGYAFVPVQGQVRDFETAFSAALSAERPAPVHHVGGLDWEGYHGNGMAEVFNFEKGRKKVQVITCVHTPIEVILHFHSTCVMNVISHSHGYSLFPRYTFEDHVSLHTPTFATVKDKHKRAREKYAQRGWTMVPAPSAFSRVRPNSECRNSLRYIGDSSCWVIPLEPIFEPGDADAGAGVDAGEDVVSMAESRSNIPIHTHTNIPMTLETDPIRAHSWHNIVTYTQFVPKCKVMSSPFLDSTYCVAREIHYDVQNHFLALAMGRTQAQNKVPGNRGNEPPLALALVDVVHKLCDAKRFEVKDKPVLGLAINRMDDGPRKLRLLKIQEALRNVTIR</sequence>
<keyword evidence="3" id="KW-1185">Reference proteome</keyword>
<organism evidence="2 3">
    <name type="scientific">Tetrapyrgos nigripes</name>
    <dbReference type="NCBI Taxonomy" id="182062"/>
    <lineage>
        <taxon>Eukaryota</taxon>
        <taxon>Fungi</taxon>
        <taxon>Dikarya</taxon>
        <taxon>Basidiomycota</taxon>
        <taxon>Agaricomycotina</taxon>
        <taxon>Agaricomycetes</taxon>
        <taxon>Agaricomycetidae</taxon>
        <taxon>Agaricales</taxon>
        <taxon>Marasmiineae</taxon>
        <taxon>Marasmiaceae</taxon>
        <taxon>Tetrapyrgos</taxon>
    </lineage>
</organism>
<evidence type="ECO:0000313" key="3">
    <source>
        <dbReference type="Proteomes" id="UP000559256"/>
    </source>
</evidence>
<dbReference type="Pfam" id="PF00646">
    <property type="entry name" value="F-box"/>
    <property type="match status" value="1"/>
</dbReference>
<name>A0A8H5CE74_9AGAR</name>
<dbReference type="Proteomes" id="UP000559256">
    <property type="component" value="Unassembled WGS sequence"/>
</dbReference>
<gene>
    <name evidence="2" type="ORF">D9758_014989</name>
</gene>
<accession>A0A8H5CE74</accession>
<protein>
    <recommendedName>
        <fullName evidence="1">F-box domain-containing protein</fullName>
    </recommendedName>
</protein>
<dbReference type="AlphaFoldDB" id="A0A8H5CE74"/>
<feature type="domain" description="F-box" evidence="1">
    <location>
        <begin position="39"/>
        <end position="70"/>
    </location>
</feature>
<reference evidence="2 3" key="1">
    <citation type="journal article" date="2020" name="ISME J.">
        <title>Uncovering the hidden diversity of litter-decomposition mechanisms in mushroom-forming fungi.</title>
        <authorList>
            <person name="Floudas D."/>
            <person name="Bentzer J."/>
            <person name="Ahren D."/>
            <person name="Johansson T."/>
            <person name="Persson P."/>
            <person name="Tunlid A."/>
        </authorList>
    </citation>
    <scope>NUCLEOTIDE SEQUENCE [LARGE SCALE GENOMIC DNA]</scope>
    <source>
        <strain evidence="2 3">CBS 291.85</strain>
    </source>
</reference>
<evidence type="ECO:0000259" key="1">
    <source>
        <dbReference type="Pfam" id="PF00646"/>
    </source>
</evidence>
<dbReference type="OrthoDB" id="3041043at2759"/>
<dbReference type="InterPro" id="IPR001810">
    <property type="entry name" value="F-box_dom"/>
</dbReference>
<dbReference type="EMBL" id="JAACJM010000177">
    <property type="protein sequence ID" value="KAF5340172.1"/>
    <property type="molecule type" value="Genomic_DNA"/>
</dbReference>